<feature type="compositionally biased region" description="Basic and acidic residues" evidence="6">
    <location>
        <begin position="1521"/>
        <end position="1533"/>
    </location>
</feature>
<keyword evidence="3" id="KW-0862">Zinc</keyword>
<feature type="compositionally biased region" description="Polar residues" evidence="6">
    <location>
        <begin position="2227"/>
        <end position="2238"/>
    </location>
</feature>
<feature type="compositionally biased region" description="Polar residues" evidence="6">
    <location>
        <begin position="3398"/>
        <end position="3408"/>
    </location>
</feature>
<feature type="compositionally biased region" description="Acidic residues" evidence="6">
    <location>
        <begin position="1188"/>
        <end position="1203"/>
    </location>
</feature>
<feature type="coiled-coil region" evidence="5">
    <location>
        <begin position="4037"/>
        <end position="4065"/>
    </location>
</feature>
<feature type="compositionally biased region" description="Acidic residues" evidence="6">
    <location>
        <begin position="1457"/>
        <end position="1467"/>
    </location>
</feature>
<evidence type="ECO:0000256" key="4">
    <source>
        <dbReference type="PROSITE-ProRule" id="PRU00047"/>
    </source>
</evidence>
<feature type="compositionally biased region" description="Basic and acidic residues" evidence="6">
    <location>
        <begin position="2313"/>
        <end position="2344"/>
    </location>
</feature>
<feature type="compositionally biased region" description="Basic residues" evidence="6">
    <location>
        <begin position="3353"/>
        <end position="3367"/>
    </location>
</feature>
<feature type="compositionally biased region" description="Basic and acidic residues" evidence="6">
    <location>
        <begin position="1941"/>
        <end position="1971"/>
    </location>
</feature>
<feature type="compositionally biased region" description="Basic and acidic residues" evidence="6">
    <location>
        <begin position="1297"/>
        <end position="1320"/>
    </location>
</feature>
<feature type="compositionally biased region" description="Basic and acidic residues" evidence="6">
    <location>
        <begin position="1585"/>
        <end position="1607"/>
    </location>
</feature>
<feature type="compositionally biased region" description="Acidic residues" evidence="6">
    <location>
        <begin position="2130"/>
        <end position="2139"/>
    </location>
</feature>
<dbReference type="PROSITE" id="PS50016">
    <property type="entry name" value="ZF_PHD_2"/>
    <property type="match status" value="1"/>
</dbReference>
<feature type="compositionally biased region" description="Basic residues" evidence="6">
    <location>
        <begin position="3840"/>
        <end position="3855"/>
    </location>
</feature>
<feature type="compositionally biased region" description="Polar residues" evidence="6">
    <location>
        <begin position="1043"/>
        <end position="1073"/>
    </location>
</feature>
<evidence type="ECO:0000256" key="3">
    <source>
        <dbReference type="ARBA" id="ARBA00022833"/>
    </source>
</evidence>
<feature type="compositionally biased region" description="Acidic residues" evidence="6">
    <location>
        <begin position="3338"/>
        <end position="3348"/>
    </location>
</feature>
<feature type="compositionally biased region" description="Basic and acidic residues" evidence="6">
    <location>
        <begin position="3542"/>
        <end position="3570"/>
    </location>
</feature>
<feature type="region of interest" description="Disordered" evidence="6">
    <location>
        <begin position="892"/>
        <end position="950"/>
    </location>
</feature>
<feature type="region of interest" description="Disordered" evidence="6">
    <location>
        <begin position="2313"/>
        <end position="2397"/>
    </location>
</feature>
<feature type="region of interest" description="Disordered" evidence="6">
    <location>
        <begin position="532"/>
        <end position="598"/>
    </location>
</feature>
<name>A0ABM3G0W3_NEOLC</name>
<evidence type="ECO:0000256" key="1">
    <source>
        <dbReference type="ARBA" id="ARBA00022723"/>
    </source>
</evidence>
<feature type="compositionally biased region" description="Polar residues" evidence="6">
    <location>
        <begin position="4281"/>
        <end position="4293"/>
    </location>
</feature>
<feature type="compositionally biased region" description="Basic residues" evidence="6">
    <location>
        <begin position="3927"/>
        <end position="3941"/>
    </location>
</feature>
<feature type="compositionally biased region" description="Acidic residues" evidence="6">
    <location>
        <begin position="3892"/>
        <end position="3910"/>
    </location>
</feature>
<dbReference type="SMART" id="SM00249">
    <property type="entry name" value="PHD"/>
    <property type="match status" value="1"/>
</dbReference>
<feature type="compositionally biased region" description="Low complexity" evidence="6">
    <location>
        <begin position="4299"/>
        <end position="4325"/>
    </location>
</feature>
<evidence type="ECO:0000259" key="7">
    <source>
        <dbReference type="PROSITE" id="PS50016"/>
    </source>
</evidence>
<feature type="compositionally biased region" description="Acidic residues" evidence="6">
    <location>
        <begin position="1679"/>
        <end position="1698"/>
    </location>
</feature>
<dbReference type="Pfam" id="PF00098">
    <property type="entry name" value="zf-CCHC"/>
    <property type="match status" value="1"/>
</dbReference>
<evidence type="ECO:0000259" key="8">
    <source>
        <dbReference type="PROSITE" id="PS50158"/>
    </source>
</evidence>
<feature type="region of interest" description="Disordered" evidence="6">
    <location>
        <begin position="4400"/>
        <end position="4646"/>
    </location>
</feature>
<feature type="compositionally biased region" description="Basic and acidic residues" evidence="6">
    <location>
        <begin position="3302"/>
        <end position="3313"/>
    </location>
</feature>
<dbReference type="InterPro" id="IPR019786">
    <property type="entry name" value="Zinc_finger_PHD-type_CS"/>
</dbReference>
<feature type="compositionally biased region" description="Basic residues" evidence="6">
    <location>
        <begin position="3959"/>
        <end position="3976"/>
    </location>
</feature>
<feature type="compositionally biased region" description="Basic and acidic residues" evidence="6">
    <location>
        <begin position="3321"/>
        <end position="3337"/>
    </location>
</feature>
<dbReference type="PANTHER" id="PTHR14296:SF16">
    <property type="entry name" value="REMODELING AND SPACING FACTOR 1"/>
    <property type="match status" value="1"/>
</dbReference>
<feature type="compositionally biased region" description="Basic and acidic residues" evidence="6">
    <location>
        <begin position="892"/>
        <end position="903"/>
    </location>
</feature>
<feature type="compositionally biased region" description="Low complexity" evidence="6">
    <location>
        <begin position="4262"/>
        <end position="4279"/>
    </location>
</feature>
<feature type="compositionally biased region" description="Polar residues" evidence="6">
    <location>
        <begin position="542"/>
        <end position="554"/>
    </location>
</feature>
<feature type="compositionally biased region" description="Polar residues" evidence="6">
    <location>
        <begin position="2347"/>
        <end position="2367"/>
    </location>
</feature>
<dbReference type="PROSITE" id="PS50158">
    <property type="entry name" value="ZF_CCHC"/>
    <property type="match status" value="1"/>
</dbReference>
<dbReference type="SUPFAM" id="SSF57903">
    <property type="entry name" value="FYVE/PHD zinc finger"/>
    <property type="match status" value="1"/>
</dbReference>
<dbReference type="InterPro" id="IPR001878">
    <property type="entry name" value="Znf_CCHC"/>
</dbReference>
<feature type="compositionally biased region" description="Basic residues" evidence="6">
    <location>
        <begin position="4211"/>
        <end position="4222"/>
    </location>
</feature>
<protein>
    <submittedName>
        <fullName evidence="10">Uncharacterized protein LOC107219245</fullName>
    </submittedName>
</protein>
<keyword evidence="2 4" id="KW-0863">Zinc-finger</keyword>
<dbReference type="RefSeq" id="XP_046593908.1">
    <property type="nucleotide sequence ID" value="XM_046737952.1"/>
</dbReference>
<dbReference type="PANTHER" id="PTHR14296">
    <property type="entry name" value="REMODELING AND SPACING FACTOR 1"/>
    <property type="match status" value="1"/>
</dbReference>
<feature type="compositionally biased region" description="Basic and acidic residues" evidence="6">
    <location>
        <begin position="1497"/>
        <end position="1508"/>
    </location>
</feature>
<feature type="region of interest" description="Disordered" evidence="6">
    <location>
        <begin position="771"/>
        <end position="814"/>
    </location>
</feature>
<feature type="compositionally biased region" description="Basic residues" evidence="6">
    <location>
        <begin position="3487"/>
        <end position="3501"/>
    </location>
</feature>
<dbReference type="Pfam" id="PF00628">
    <property type="entry name" value="PHD"/>
    <property type="match status" value="1"/>
</dbReference>
<feature type="region of interest" description="Disordered" evidence="6">
    <location>
        <begin position="1401"/>
        <end position="1717"/>
    </location>
</feature>
<feature type="compositionally biased region" description="Basic and acidic residues" evidence="6">
    <location>
        <begin position="2265"/>
        <end position="2277"/>
    </location>
</feature>
<feature type="compositionally biased region" description="Polar residues" evidence="6">
    <location>
        <begin position="2892"/>
        <end position="2922"/>
    </location>
</feature>
<feature type="region of interest" description="Disordered" evidence="6">
    <location>
        <begin position="2459"/>
        <end position="2479"/>
    </location>
</feature>
<feature type="region of interest" description="Disordered" evidence="6">
    <location>
        <begin position="1036"/>
        <end position="1076"/>
    </location>
</feature>
<feature type="compositionally biased region" description="Basic and acidic residues" evidence="6">
    <location>
        <begin position="2967"/>
        <end position="2995"/>
    </location>
</feature>
<feature type="region of interest" description="Disordered" evidence="6">
    <location>
        <begin position="1941"/>
        <end position="1999"/>
    </location>
</feature>
<dbReference type="SMART" id="SM00343">
    <property type="entry name" value="ZnF_C2HC"/>
    <property type="match status" value="1"/>
</dbReference>
<reference evidence="10" key="1">
    <citation type="submission" date="2025-08" db="UniProtKB">
        <authorList>
            <consortium name="RefSeq"/>
        </authorList>
    </citation>
    <scope>IDENTIFICATION</scope>
    <source>
        <tissue evidence="10">Thorax and Abdomen</tissue>
    </source>
</reference>
<dbReference type="InterPro" id="IPR013083">
    <property type="entry name" value="Znf_RING/FYVE/PHD"/>
</dbReference>
<feature type="compositionally biased region" description="Polar residues" evidence="6">
    <location>
        <begin position="833"/>
        <end position="849"/>
    </location>
</feature>
<feature type="compositionally biased region" description="Polar residues" evidence="6">
    <location>
        <begin position="1700"/>
        <end position="1714"/>
    </location>
</feature>
<gene>
    <name evidence="10" type="primary">LOC107219245</name>
</gene>
<feature type="compositionally biased region" description="Polar residues" evidence="6">
    <location>
        <begin position="1364"/>
        <end position="1375"/>
    </location>
</feature>
<keyword evidence="9" id="KW-1185">Reference proteome</keyword>
<feature type="compositionally biased region" description="Low complexity" evidence="6">
    <location>
        <begin position="799"/>
        <end position="814"/>
    </location>
</feature>
<dbReference type="InterPro" id="IPR011011">
    <property type="entry name" value="Znf_FYVE_PHD"/>
</dbReference>
<feature type="region of interest" description="Disordered" evidence="6">
    <location>
        <begin position="1177"/>
        <end position="1261"/>
    </location>
</feature>
<proteinExistence type="predicted"/>
<evidence type="ECO:0000256" key="2">
    <source>
        <dbReference type="ARBA" id="ARBA00022771"/>
    </source>
</evidence>
<feature type="compositionally biased region" description="Polar residues" evidence="6">
    <location>
        <begin position="1438"/>
        <end position="1451"/>
    </location>
</feature>
<sequence length="4646" mass="514020">MASDNEASCVSDPNFAVICSFLECFGKSCGIEYPDIALLQDMVENAQEVPQQLIDLHIKLLRKTRKTVSAEKWERALVKFCHTYSNQDGWELERFGYKKARIAVKLRLLKVLLEAQFDLNQRFKNEVNKLAASELRVEPLGRDKSGLAYWCQLDEECNIRVYREDLDEESWQLVAKDRDGVVSLISTLTNGEAGDILETEDSNSLEISEKPIIDTGQVTTSPSVEEENRDNIEVAVVEGNGKEDAESLEEDLDEEEDEEEDEEDKEDDQGEEKEENGKVDEEEEGDEEGDEEDVTNEESSQQNTEDDSQDIGILCTESELKRTADFENLSNQPQNQAIVPPCKLNLSETVHSSKIRYSEVSDIPSPTEPRGKIYVSQETSEQEAKSVELKHIETPVIKTSPIKVVNIANLTKPAEERKLDLKVLTGITLTPVMKPIPRDNVNEPIKSRENVPAKSSNMFFSSGEPILTQNKISVTPINKLTANLSKLQSEKLEKLSGSKSLEKIAENLARSSGIHGMVTSPEEDRQIPEFFSRSQTDKSRASRSQGGMDLSTSPRGWESITERNRPVDFSGIDLSSRKSVGSKGAELPSPGYRPQDFQHREIDLSTKKPGRPDLSSIRFDARTASRNHPIVTDFSKRQTLPPQLPFTNYDLPPAYRSSVRMGGADDHRLPNYSMVPDLSKLNAVRMGGKRPLEEDDVPQDIIKRIHADVIPIRSTIDKRQMIGNNWRDEVGEAIEEPVMMVQGQGSGSECDAVNPGIGEAINEPVMYFYGEGLGSESETGNPGDETSTDNEVSKESKNEQSSSSLSNLNLPESQVLPEISPTNEASIETATDDATNLQESQIDAQTNKSTTERPEASVGKSKFKPTLGVQVFVKSTAVSPVKRLSRWDVGRPVEKTNTDHDVPDLPAEQQTSISDTFTGASHNSKEDSSSDQNRMKENTPETSIKSETVMGISDYNSDAVKDVKHSTLSKNETESCDITKTDVLELGKPEKATSQESAAVLEESCRHESSISIGAGLIKAILPGLLAVPGAETLAEKDHSHDTNGSTIQTFEQKSSNNADLPSETDNPASSEASPPRFFFGPNCVSYNLKNDDKKGNPVSDAACKMSVSQCEQLELVSHVTPSVSDVAEHTEKDSFDKLAENLDRTVSIEKTVDSICGSESLDQLIDPQAVSAGENKNLDEKINVESEIVDSEEKLEEDPDEESLNKESFSGDGTTCASKSVDSVSMNEGLQQSVVSEDETSSSSAVSGNKSFGKLNVAKTGISPTEEFTDSIPVSENFAKLVIANTETDCVPVVKSLEESNDSKNESEYIEDSNDHLTEPENVETTDVLTLKSDNPDELIHSPAKGKISDRNVDDSTRDKQSVEQSTDSVDSAENLNELIGSALGTEGLGVSIDLVMEKSETLQESSHSPDGSDSIVVPDSRTVNEKVEDSTDPVPDNQSITTVADSQMKVTAIDELIEQPQDEASDQQKSEDVQRLENEPHEQLDAEISDLQDSDQQKSEDVRCLENEPYEQLGAKVSDLQDSKNAQHPENEPSEVIATKVSDHQESEDLLERETESHQLEKRNAIPQSGLEPVESAVILPTDSKDHLEEKSVQEGEEQKSKEPQTEEPSAEQIDEKQSFEELPVSQGNNEFVSSSNEDELLKSSSDSEQDQNVPRKKRNVEEELLSKSQSVTIDNVVDESTEIEHEDVLDEDEDSGSARSSKPTENQTEFTAFQPREISTEKLDASSTKLALSFCTGTVDMETYSSHQKDERLVSQTTDAIVREQDTISESGTDDDRCQDVEYDAINDESKEESKSAANEILYSEPQQTIRTADVPPVEKVAVYPLVELPNAIDEIQLSKDCNAEEAVEKHSASGLDESSASKNDDLYFKEITPAAIVDLNISKSPERITVESKNDNRTDISIRTGIVDDYCNAVAENPSPSTDQDSNEAMVIDDRVFDSNESSKDVSNEDSTLDKGKAMDDKKRSFEHIAASNEPRSTSDSNLIGDHETSSKNNTDETLEQLNEISPFNVGVVCSDSKQESAVSPSVEFRNENTSQTESDVISNQLEDRNNEASKLASTELEHEIESESTIENLGGELKCESNPLGKYTVESEYGETEDNAENLTQDASTDDQKSLVANYDSSDRESDDVFENDLIESKSNIDESESMESQELLLDREKQQDSSPQIDSFHEKVGATSGLPPQLREEVSDHAKRDISRLQTEIAEEMITERTDKDCLTDANAYNDNTNFSGSNLDETEEAKTSWVNKNLPKQGAEEIAANDNKESMDSMAESKTDDLIEQANDTENMTESITEHTEGARESLVSLERAFDTKPPEETESKFAGKTKDEDSKKESEMKSVEIIDNTSQEKSMNESVLSLTQDQIPGTEKVGEESISESLRDSVEVNAKDERETNTLEHNEILSVSTISDLHVVQGPVGKNLEKEISEKGKPIVTNSLDDSSSVLSSSIAAKHFSEPDTVDLNDSDEEEDEQFEEDSGIVHHPKRLKQDSSISMLANDERDLNIISLLAKDLKNRDETAGSDLLNHNISYAESKKLEGSEYAESLESSLLDDKRIAILKSNEITLPHDAAKDTPAFIAEKMEANRCSSDFVAEIVEEKILDLGKVESEKETNDKLGDFSKEKQFNTELVTKLNSSVNEIADDSAKLITSQKKSLNENMTSLADETSKPEADTTTDNLLTNKIRDTGKETKGDSEIQSVNLKVITIESDDSMGADNEDPFSNSQIELDPLACMDEDTQSKSEDTNVASLGIRVKPVSELVYEGWKLDGAETPKISRKRRNSHHESNSEDIAVKDDDDESEGTGGKRMRLRGKRLPNMNLRRTVEEKREEADSSDDENHKKLSSIEKDDSKTGDDVIVVENSSNDKKTRGRPRGKRKLRRAICRSGRAAPASDTNQSAAPELSATTDPQTPVLSSPAVSSDTPQKKRKKRKMVLGLEIGRDIIDTSQSGALLNENPVRQSRRIAQLKIKEEADRRRIEEETLCELKEKKDRDSVNQKKRKKQKPESEEEVSFKEIVERETKPKKKHKTKIKKKKTESKFDETNPWRSSSGSSTEDEDDHDEDDDEEEEAESEGSVLFKSDHEFSPESDLEKDEESEPLRRARTAQKAQSDDEEADDEYACQKCGKADHPEWILLCDTCDKGWHCSCLRPALMLIPEGDWFCPPCQHNLLVLKLQENLKKYDKYTKRHENELLRKKRLAYVGISLDNVLHRNETQKSSRASSQESDNESSSSASSSSSGSSSSEDSQPVYQLRERRCANTYKFNEYDEMINAAIQDEVEAVRGAGNQGRGKDIATIVNAEKEEAQAEALKKNQLEGDEDETDDRKLEKESDEDYKAERDEDLDDDDDEDDKPKVSARKIFSRKKHRKLNSLDTSSEDDPESDEDFKGSVSDEEDDLDDQGSSSDESTFADTRRQRGRRGGAPVRRSTRARMTRYDEDFINDDSEDSDKPKKKKSRSIWEESESEESDNSWRQRKKRRSKTTPIPKSRSSNKSKPKKKSKKKRIIESDNQSENDEENKPGTHINESDGAEEIQSVLDQEQVSENEEKRILCDQDGVKTEQKIEGNQENEQKDGIPMVSMDAEKLAKKKKESIPKRKKTPPIRRKIIYGGLSDSYPKQEEETLGRRTRGKKINYQEDMASDSEELEYKRCKDPAVSNITNKFKNKEEDWIEMDLKARTLIVSSISDKQLEYVGECKTALEMMTRFDKMYTTQSTALQIMCRGKIDDIRLTNYQSIEEFFVEFEKLTNEFKAAGGKIDESEKMRYLIKALPEEQRTVDYLKSKIKEKNLNSNDKNNKSNVSTFGAKTQDKCYNCGIPGHHKKDCKKGQHNNRGRGTQVNQGQRSHQRGYYRGGNHRGRGRGQSQSREDYSSNQQGNYSSETWSTEELKKALKKTEESEDEFVNEVEELNEEAEKDSDSGDIYSPKKEAPKIKGKSPKGKKPRKSKSPAATKMNPANEHDATPKAKRKPGPKPGSKNKPKSQKMMTLPFNNPRSGGEEGDVTEEGSLAGLGTEEFAELDEEQLDQMMMMEDEEYGKRQLELAAIEIAKKKKEEREAKKLEKARLKALEILAAERQRDPNAPEGTDGEAPKKKKRGRRSKAEILAEQMRRDGAPNLSIESTSPNVTAILSPSVALTPTTSVTPISSPSVTTPNLAPNMSSFLSPNPGMNLAPNLTPTLVANMSPIATPEAQKIPENLCPVVIGPDTHAFSPEGMLVKPKRRGRGKGKKTLALEAARAAEAAAKGIDHISGFGTDSNPEMKSDDPNILPTPGSSTSGSAPSTPPASITVVQQGTPSSQNQAPPPNVSIQSSQSYPSMSPVQQQQSQQPQSSVITRMLQSQPVSASPQSFAAAAAAMGHKYFGTSNTAGNIMGVPRAGFDIQPRGRITLPYGQPGQSPMPPHFAAVRSGTPPMRMRVPGPQMYHTPHHPMDPSPSGGGPISISSSRDRSSPLGSGSGSAMIPPAAGSPLTKGGPTPPPPPPYARGVPPMGRFPEGSPMGGPRHQMPPFANATATNHGMQQPSPPPNRATGNFSPYHPPPPPTYHYGAYPPPPPMTTADDAAAYQGSPYPTEHFSTPAENPAPIQPPPPPQAQAPPHTHTHPPHTTHPHTHSHPHPHAGETGGPGGNKQFDEEGSGEFGGLVSYFSSQREDDLDS</sequence>
<feature type="compositionally biased region" description="Acidic residues" evidence="6">
    <location>
        <begin position="246"/>
        <end position="296"/>
    </location>
</feature>
<feature type="compositionally biased region" description="Basic and acidic residues" evidence="6">
    <location>
        <begin position="923"/>
        <end position="939"/>
    </location>
</feature>
<feature type="compositionally biased region" description="Basic and acidic residues" evidence="6">
    <location>
        <begin position="1543"/>
        <end position="1566"/>
    </location>
</feature>
<feature type="compositionally biased region" description="Basic residues" evidence="6">
    <location>
        <begin position="3583"/>
        <end position="3597"/>
    </location>
</feature>
<feature type="compositionally biased region" description="Polar residues" evidence="6">
    <location>
        <begin position="908"/>
        <end position="922"/>
    </location>
</feature>
<feature type="domain" description="CCHC-type" evidence="8">
    <location>
        <begin position="3806"/>
        <end position="3822"/>
    </location>
</feature>
<feature type="compositionally biased region" description="Polar residues" evidence="6">
    <location>
        <begin position="4503"/>
        <end position="4512"/>
    </location>
</feature>
<feature type="compositionally biased region" description="Basic and acidic residues" evidence="6">
    <location>
        <begin position="2188"/>
        <end position="2197"/>
    </location>
</feature>
<feature type="region of interest" description="Disordered" evidence="6">
    <location>
        <begin position="2227"/>
        <end position="2277"/>
    </location>
</feature>
<evidence type="ECO:0000256" key="5">
    <source>
        <dbReference type="SAM" id="Coils"/>
    </source>
</evidence>
<dbReference type="Proteomes" id="UP000829291">
    <property type="component" value="Chromosome 4"/>
</dbReference>
<feature type="compositionally biased region" description="Polar residues" evidence="6">
    <location>
        <begin position="1207"/>
        <end position="1233"/>
    </location>
</feature>
<feature type="compositionally biased region" description="Pro residues" evidence="6">
    <location>
        <begin position="4527"/>
        <end position="4546"/>
    </location>
</feature>
<feature type="compositionally biased region" description="Basic and acidic residues" evidence="6">
    <location>
        <begin position="2783"/>
        <end position="2794"/>
    </location>
</feature>
<feature type="compositionally biased region" description="Basic residues" evidence="6">
    <location>
        <begin position="2868"/>
        <end position="2882"/>
    </location>
</feature>
<feature type="region of interest" description="Disordered" evidence="6">
    <location>
        <begin position="4202"/>
        <end position="4224"/>
    </location>
</feature>
<feature type="region of interest" description="Disordered" evidence="6">
    <location>
        <begin position="3302"/>
        <end position="3597"/>
    </location>
</feature>
<evidence type="ECO:0000256" key="6">
    <source>
        <dbReference type="SAM" id="MobiDB-lite"/>
    </source>
</evidence>
<feature type="compositionally biased region" description="Basic and acidic residues" evidence="6">
    <location>
        <begin position="3010"/>
        <end position="3020"/>
    </location>
</feature>
<dbReference type="InterPro" id="IPR001965">
    <property type="entry name" value="Znf_PHD"/>
</dbReference>
<dbReference type="InterPro" id="IPR028938">
    <property type="entry name" value="Rsf1-like"/>
</dbReference>
<feature type="compositionally biased region" description="Polar residues" evidence="6">
    <location>
        <begin position="3829"/>
        <end position="3839"/>
    </location>
</feature>
<dbReference type="CDD" id="cd15543">
    <property type="entry name" value="PHD_RSF1"/>
    <property type="match status" value="1"/>
</dbReference>
<feature type="region of interest" description="Disordered" evidence="6">
    <location>
        <begin position="3815"/>
        <end position="4004"/>
    </location>
</feature>
<feature type="compositionally biased region" description="Basic residues" evidence="6">
    <location>
        <begin position="4589"/>
        <end position="4607"/>
    </location>
</feature>
<feature type="compositionally biased region" description="Basic and acidic residues" evidence="6">
    <location>
        <begin position="2822"/>
        <end position="2854"/>
    </location>
</feature>
<feature type="region of interest" description="Disordered" evidence="6">
    <location>
        <begin position="4065"/>
        <end position="4094"/>
    </location>
</feature>
<feature type="compositionally biased region" description="Basic and acidic residues" evidence="6">
    <location>
        <begin position="2381"/>
        <end position="2397"/>
    </location>
</feature>
<accession>A0ABM3G0W3</accession>
<feature type="compositionally biased region" description="Polar residues" evidence="6">
    <location>
        <begin position="3866"/>
        <end position="3878"/>
    </location>
</feature>
<feature type="region of interest" description="Disordered" evidence="6">
    <location>
        <begin position="207"/>
        <end position="311"/>
    </location>
</feature>
<feature type="compositionally biased region" description="Basic residues" evidence="6">
    <location>
        <begin position="3021"/>
        <end position="3035"/>
    </location>
</feature>
<feature type="region of interest" description="Disordered" evidence="6">
    <location>
        <begin position="1292"/>
        <end position="1375"/>
    </location>
</feature>
<feature type="compositionally biased region" description="Acidic residues" evidence="6">
    <location>
        <begin position="2460"/>
        <end position="2479"/>
    </location>
</feature>
<feature type="compositionally biased region" description="Basic and acidic residues" evidence="6">
    <location>
        <begin position="3881"/>
        <end position="3891"/>
    </location>
</feature>
<evidence type="ECO:0000313" key="10">
    <source>
        <dbReference type="RefSeq" id="XP_046593908.1"/>
    </source>
</evidence>
<dbReference type="InterPro" id="IPR019787">
    <property type="entry name" value="Znf_PHD-finger"/>
</dbReference>
<feature type="region of interest" description="Disordered" evidence="6">
    <location>
        <begin position="2049"/>
        <end position="2197"/>
    </location>
</feature>
<feature type="region of interest" description="Disordered" evidence="6">
    <location>
        <begin position="833"/>
        <end position="862"/>
    </location>
</feature>
<feature type="region of interest" description="Disordered" evidence="6">
    <location>
        <begin position="2775"/>
        <end position="3115"/>
    </location>
</feature>
<dbReference type="GeneID" id="107219245"/>
<feature type="compositionally biased region" description="Acidic residues" evidence="6">
    <location>
        <begin position="3053"/>
        <end position="3071"/>
    </location>
</feature>
<feature type="compositionally biased region" description="Acidic residues" evidence="6">
    <location>
        <begin position="3085"/>
        <end position="3095"/>
    </location>
</feature>
<feature type="compositionally biased region" description="Polar residues" evidence="6">
    <location>
        <begin position="1404"/>
        <end position="1413"/>
    </location>
</feature>
<feature type="compositionally biased region" description="Basic and acidic residues" evidence="6">
    <location>
        <begin position="4065"/>
        <end position="4074"/>
    </location>
</feature>
<feature type="region of interest" description="Disordered" evidence="6">
    <location>
        <begin position="4241"/>
        <end position="4325"/>
    </location>
</feature>
<keyword evidence="1" id="KW-0479">Metal-binding</keyword>
<keyword evidence="5" id="KW-0175">Coiled coil</keyword>
<dbReference type="Gene3D" id="3.30.40.10">
    <property type="entry name" value="Zinc/RING finger domain, C3HC4 (zinc finger)"/>
    <property type="match status" value="1"/>
</dbReference>
<organism evidence="9 10">
    <name type="scientific">Neodiprion lecontei</name>
    <name type="common">Redheaded pine sawfly</name>
    <dbReference type="NCBI Taxonomy" id="441921"/>
    <lineage>
        <taxon>Eukaryota</taxon>
        <taxon>Metazoa</taxon>
        <taxon>Ecdysozoa</taxon>
        <taxon>Arthropoda</taxon>
        <taxon>Hexapoda</taxon>
        <taxon>Insecta</taxon>
        <taxon>Pterygota</taxon>
        <taxon>Neoptera</taxon>
        <taxon>Endopterygota</taxon>
        <taxon>Hymenoptera</taxon>
        <taxon>Tenthredinoidea</taxon>
        <taxon>Diprionidae</taxon>
        <taxon>Diprioninae</taxon>
        <taxon>Neodiprion</taxon>
    </lineage>
</organism>
<feature type="region of interest" description="Disordered" evidence="6">
    <location>
        <begin position="3211"/>
        <end position="3250"/>
    </location>
</feature>
<feature type="compositionally biased region" description="Pro residues" evidence="6">
    <location>
        <begin position="4574"/>
        <end position="4584"/>
    </location>
</feature>
<feature type="compositionally biased region" description="Acidic residues" evidence="6">
    <location>
        <begin position="3373"/>
        <end position="3382"/>
    </location>
</feature>
<feature type="compositionally biased region" description="Basic and acidic residues" evidence="6">
    <location>
        <begin position="1468"/>
        <end position="1486"/>
    </location>
</feature>
<dbReference type="Pfam" id="PF14223">
    <property type="entry name" value="Retrotran_gag_2"/>
    <property type="match status" value="1"/>
</dbReference>
<dbReference type="PROSITE" id="PS01359">
    <property type="entry name" value="ZF_PHD_1"/>
    <property type="match status" value="1"/>
</dbReference>
<feature type="compositionally biased region" description="Low complexity" evidence="6">
    <location>
        <begin position="3216"/>
        <end position="3245"/>
    </location>
</feature>
<feature type="compositionally biased region" description="Basic and acidic residues" evidence="6">
    <location>
        <begin position="1348"/>
        <end position="1363"/>
    </location>
</feature>
<feature type="compositionally biased region" description="Basic residues" evidence="6">
    <location>
        <begin position="3815"/>
        <end position="3828"/>
    </location>
</feature>
<feature type="domain" description="PHD-type" evidence="7">
    <location>
        <begin position="3117"/>
        <end position="3167"/>
    </location>
</feature>
<evidence type="ECO:0000313" key="9">
    <source>
        <dbReference type="Proteomes" id="UP000829291"/>
    </source>
</evidence>